<evidence type="ECO:0000313" key="3">
    <source>
        <dbReference type="EMBL" id="MBK9983262.1"/>
    </source>
</evidence>
<evidence type="ECO:0000313" key="4">
    <source>
        <dbReference type="Proteomes" id="UP000808337"/>
    </source>
</evidence>
<dbReference type="Proteomes" id="UP000808337">
    <property type="component" value="Unassembled WGS sequence"/>
</dbReference>
<proteinExistence type="predicted"/>
<comment type="caution">
    <text evidence="3">The sequence shown here is derived from an EMBL/GenBank/DDBJ whole genome shotgun (WGS) entry which is preliminary data.</text>
</comment>
<dbReference type="EMBL" id="JADKGY010000014">
    <property type="protein sequence ID" value="MBK9983262.1"/>
    <property type="molecule type" value="Genomic_DNA"/>
</dbReference>
<dbReference type="Pfam" id="PF18962">
    <property type="entry name" value="Por_Secre_tail"/>
    <property type="match status" value="1"/>
</dbReference>
<feature type="chain" id="PRO_5038366983" evidence="1">
    <location>
        <begin position="19"/>
        <end position="950"/>
    </location>
</feature>
<evidence type="ECO:0000259" key="2">
    <source>
        <dbReference type="Pfam" id="PF18962"/>
    </source>
</evidence>
<protein>
    <submittedName>
        <fullName evidence="3">T9SS type A sorting domain-containing protein</fullName>
    </submittedName>
</protein>
<accession>A0A9D7XU26</accession>
<reference evidence="3 4" key="1">
    <citation type="submission" date="2020-10" db="EMBL/GenBank/DDBJ databases">
        <title>Connecting structure to function with the recovery of over 1000 high-quality activated sludge metagenome-assembled genomes encoding full-length rRNA genes using long-read sequencing.</title>
        <authorList>
            <person name="Singleton C.M."/>
            <person name="Petriglieri F."/>
            <person name="Kristensen J.M."/>
            <person name="Kirkegaard R.H."/>
            <person name="Michaelsen T.Y."/>
            <person name="Andersen M.H."/>
            <person name="Karst S.M."/>
            <person name="Dueholm M.S."/>
            <person name="Nielsen P.H."/>
            <person name="Albertsen M."/>
        </authorList>
    </citation>
    <scope>NUCLEOTIDE SEQUENCE [LARGE SCALE GENOMIC DNA]</scope>
    <source>
        <strain evidence="3">Ribe_18-Q3-R11-54_MAXAC.273</strain>
    </source>
</reference>
<keyword evidence="1" id="KW-0732">Signal</keyword>
<gene>
    <name evidence="3" type="ORF">IPP15_12815</name>
</gene>
<feature type="domain" description="Secretion system C-terminal sorting" evidence="2">
    <location>
        <begin position="879"/>
        <end position="938"/>
    </location>
</feature>
<sequence length="950" mass="106012">MRHIFIFLIMQLSASALFSQICTEEPRGMSNLPVTTPNGFFGGLKIPVPGTLITDKADTCLTRLINQFSTELSSLELDRSSTISTSLYDQVFYQQYIDGMLLEGRGIWFQFDKSRFLSAFFIYAEQDPDILDDLSDLVASAGPGKHKIIYEDEEYILADVIEPPVHTPPTVDLPVAVTVEVTYPIDGTDCREIKAHPVISSNEEPLSATFSNGMYTFSGIYAYPSQGQPTFTTTGGIIKYPCNGTNCDDDKGNKHEPLMCYYHLNHAFKYIHDHLENTNLPIKIMTFLAYDDSNPNPLDVPIVDVDELQIRFPAECTNASFHDVAEDADQIVSSAFESFMATNKAFPTKKSQGVGAGIAAYWTSRYMDDKTFGHTKIGGYAGSSYNPIDISNNLTYNNIELIDVRKNARIFAATLNEIFTDALGSSDEVMDVLLINLMSSWKLMGQNNIDQPNAVLMLHHIAFMMTPNLISDKAFCKIDDILRKRYPTGGMNDHWPIADVGYFPDLTDNFYIKDTHETKDNNGIVITGEDRGVEENNVSIVFDRSPSIWNCLGEDCDKDQKPAIGVTNYLHVLISNQKCSAAELDGELEVYAAYTTFNESWPEDWGGAYNNLHQVIPQDRYYSSGGHTYLVGKRIGHVDLGDGEEDPQGNGIIYTIPWTPWNPWGSSKPWTPPINYLARIVSNQDPMNVPIPSDGSALKYVMQNNNVARRKLGYGLYTASSPTPGPTPAIRLGSILGDATGIPGNIYLNLKYTNTTFDYTDNNFDSLGIIKFIFTSDFLNTYHGHLPTGSDHIWVNDSTLLITGTDFLLPLHLTQGAMYPFQIQYIPQRTFEPVSFRLNLVDAAGCNYGGEYYSIDSIGVSPRSEGKIQTENHTVSLQPNPANDQFTLTIPSSQVLKQIIVYNVFGQLIYTTTDQNTRSISIDSWPDGMYYTKVILTNGEFHTLSFLKSH</sequence>
<dbReference type="NCBIfam" id="TIGR04183">
    <property type="entry name" value="Por_Secre_tail"/>
    <property type="match status" value="1"/>
</dbReference>
<organism evidence="3 4">
    <name type="scientific">Candidatus Opimibacter skivensis</name>
    <dbReference type="NCBI Taxonomy" id="2982028"/>
    <lineage>
        <taxon>Bacteria</taxon>
        <taxon>Pseudomonadati</taxon>
        <taxon>Bacteroidota</taxon>
        <taxon>Saprospiria</taxon>
        <taxon>Saprospirales</taxon>
        <taxon>Saprospiraceae</taxon>
        <taxon>Candidatus Opimibacter</taxon>
    </lineage>
</organism>
<evidence type="ECO:0000256" key="1">
    <source>
        <dbReference type="SAM" id="SignalP"/>
    </source>
</evidence>
<dbReference type="InterPro" id="IPR026444">
    <property type="entry name" value="Secre_tail"/>
</dbReference>
<dbReference type="AlphaFoldDB" id="A0A9D7XU26"/>
<name>A0A9D7XU26_9BACT</name>
<feature type="signal peptide" evidence="1">
    <location>
        <begin position="1"/>
        <end position="18"/>
    </location>
</feature>